<proteinExistence type="predicted"/>
<reference evidence="1 2" key="1">
    <citation type="journal article" date="2014" name="Genome Announc.">
        <title>Draft genome sequences of eight enterohepatic helicobacter species isolated from both laboratory and wild rodents.</title>
        <authorList>
            <person name="Sheh A."/>
            <person name="Shen Z."/>
            <person name="Fox J.G."/>
        </authorList>
    </citation>
    <scope>NUCLEOTIDE SEQUENCE [LARGE SCALE GENOMIC DNA]</scope>
    <source>
        <strain evidence="1 2">ATCC 700114</strain>
    </source>
</reference>
<dbReference type="EMBL" id="JRPL02000025">
    <property type="protein sequence ID" value="TLD81323.1"/>
    <property type="molecule type" value="Genomic_DNA"/>
</dbReference>
<comment type="caution">
    <text evidence="1">The sequence shown here is derived from an EMBL/GenBank/DDBJ whole genome shotgun (WGS) entry which is preliminary data.</text>
</comment>
<gene>
    <name evidence="1" type="ORF">LS81_008785</name>
</gene>
<evidence type="ECO:0000313" key="2">
    <source>
        <dbReference type="Proteomes" id="UP000029878"/>
    </source>
</evidence>
<sequence length="91" mass="10784">MSVFILRHFEVSYPKSFSFGSSFKRLDSFRDSHIRQVCSYIKNYSQNSQGKGTNLRSYLSSYFAKTLKAIMQNLKRMKHSRFLYYTNLKSS</sequence>
<dbReference type="Proteomes" id="UP000029878">
    <property type="component" value="Unassembled WGS sequence"/>
</dbReference>
<dbReference type="AlphaFoldDB" id="A0A099VD07"/>
<name>A0A099VD07_9HELI</name>
<dbReference type="RefSeq" id="WP_034347707.1">
    <property type="nucleotide sequence ID" value="NZ_FZNG01000010.1"/>
</dbReference>
<evidence type="ECO:0000313" key="1">
    <source>
        <dbReference type="EMBL" id="TLD81323.1"/>
    </source>
</evidence>
<accession>A0A099VD07</accession>
<protein>
    <submittedName>
        <fullName evidence="1">Uncharacterized protein</fullName>
    </submittedName>
</protein>
<organism evidence="1 2">
    <name type="scientific">Helicobacter trogontum</name>
    <dbReference type="NCBI Taxonomy" id="50960"/>
    <lineage>
        <taxon>Bacteria</taxon>
        <taxon>Pseudomonadati</taxon>
        <taxon>Campylobacterota</taxon>
        <taxon>Epsilonproteobacteria</taxon>
        <taxon>Campylobacterales</taxon>
        <taxon>Helicobacteraceae</taxon>
        <taxon>Helicobacter</taxon>
    </lineage>
</organism>